<organism evidence="2 3">
    <name type="scientific">Striga asiatica</name>
    <name type="common">Asiatic witchweed</name>
    <name type="synonym">Buchnera asiatica</name>
    <dbReference type="NCBI Taxonomy" id="4170"/>
    <lineage>
        <taxon>Eukaryota</taxon>
        <taxon>Viridiplantae</taxon>
        <taxon>Streptophyta</taxon>
        <taxon>Embryophyta</taxon>
        <taxon>Tracheophyta</taxon>
        <taxon>Spermatophyta</taxon>
        <taxon>Magnoliopsida</taxon>
        <taxon>eudicotyledons</taxon>
        <taxon>Gunneridae</taxon>
        <taxon>Pentapetalae</taxon>
        <taxon>asterids</taxon>
        <taxon>lamiids</taxon>
        <taxon>Lamiales</taxon>
        <taxon>Orobanchaceae</taxon>
        <taxon>Buchnereae</taxon>
        <taxon>Striga</taxon>
    </lineage>
</organism>
<feature type="region of interest" description="Disordered" evidence="1">
    <location>
        <begin position="95"/>
        <end position="118"/>
    </location>
</feature>
<keyword evidence="3" id="KW-1185">Reference proteome</keyword>
<evidence type="ECO:0000256" key="1">
    <source>
        <dbReference type="SAM" id="MobiDB-lite"/>
    </source>
</evidence>
<dbReference type="EMBL" id="BKCP01011848">
    <property type="protein sequence ID" value="GER55470.1"/>
    <property type="molecule type" value="Genomic_DNA"/>
</dbReference>
<dbReference type="AlphaFoldDB" id="A0A5A7RDR0"/>
<proteinExistence type="predicted"/>
<sequence length="118" mass="13701">MVIEKFLTEYNAFMLIEFAMKQKIIYLQFLMKSLFDLHFQGWNQNGPKREKISPTSYGGCRSQKAELGVTIEIESLGFFWTVKFLESDQHVIQRQQYGGHRSPGKHGLNHVTAPASRY</sequence>
<dbReference type="Proteomes" id="UP000325081">
    <property type="component" value="Unassembled WGS sequence"/>
</dbReference>
<comment type="caution">
    <text evidence="2">The sequence shown here is derived from an EMBL/GenBank/DDBJ whole genome shotgun (WGS) entry which is preliminary data.</text>
</comment>
<evidence type="ECO:0000313" key="3">
    <source>
        <dbReference type="Proteomes" id="UP000325081"/>
    </source>
</evidence>
<evidence type="ECO:0000313" key="2">
    <source>
        <dbReference type="EMBL" id="GER55470.1"/>
    </source>
</evidence>
<name>A0A5A7RDR0_STRAF</name>
<accession>A0A5A7RDR0</accession>
<protein>
    <submittedName>
        <fullName evidence="2">Zinc finger</fullName>
    </submittedName>
</protein>
<reference evidence="3" key="1">
    <citation type="journal article" date="2019" name="Curr. Biol.">
        <title>Genome Sequence of Striga asiatica Provides Insight into the Evolution of Plant Parasitism.</title>
        <authorList>
            <person name="Yoshida S."/>
            <person name="Kim S."/>
            <person name="Wafula E.K."/>
            <person name="Tanskanen J."/>
            <person name="Kim Y.M."/>
            <person name="Honaas L."/>
            <person name="Yang Z."/>
            <person name="Spallek T."/>
            <person name="Conn C.E."/>
            <person name="Ichihashi Y."/>
            <person name="Cheong K."/>
            <person name="Cui S."/>
            <person name="Der J.P."/>
            <person name="Gundlach H."/>
            <person name="Jiao Y."/>
            <person name="Hori C."/>
            <person name="Ishida J.K."/>
            <person name="Kasahara H."/>
            <person name="Kiba T."/>
            <person name="Kim M.S."/>
            <person name="Koo N."/>
            <person name="Laohavisit A."/>
            <person name="Lee Y.H."/>
            <person name="Lumba S."/>
            <person name="McCourt P."/>
            <person name="Mortimer J.C."/>
            <person name="Mutuku J.M."/>
            <person name="Nomura T."/>
            <person name="Sasaki-Sekimoto Y."/>
            <person name="Seto Y."/>
            <person name="Wang Y."/>
            <person name="Wakatake T."/>
            <person name="Sakakibara H."/>
            <person name="Demura T."/>
            <person name="Yamaguchi S."/>
            <person name="Yoneyama K."/>
            <person name="Manabe R.I."/>
            <person name="Nelson D.C."/>
            <person name="Schulman A.H."/>
            <person name="Timko M.P."/>
            <person name="dePamphilis C.W."/>
            <person name="Choi D."/>
            <person name="Shirasu K."/>
        </authorList>
    </citation>
    <scope>NUCLEOTIDE SEQUENCE [LARGE SCALE GENOMIC DNA]</scope>
    <source>
        <strain evidence="3">cv. UVA1</strain>
    </source>
</reference>
<gene>
    <name evidence="2" type="ORF">STAS_33143</name>
</gene>